<dbReference type="AlphaFoldDB" id="A0A183DWZ2"/>
<gene>
    <name evidence="1" type="ORF">GPUH_LOCUS13233</name>
</gene>
<dbReference type="EMBL" id="UYRT01080029">
    <property type="protein sequence ID" value="VDN21895.1"/>
    <property type="molecule type" value="Genomic_DNA"/>
</dbReference>
<evidence type="ECO:0000313" key="3">
    <source>
        <dbReference type="WBParaSite" id="GPUH_0001324801-mRNA-1"/>
    </source>
</evidence>
<accession>A0A183DWZ2</accession>
<organism evidence="3">
    <name type="scientific">Gongylonema pulchrum</name>
    <dbReference type="NCBI Taxonomy" id="637853"/>
    <lineage>
        <taxon>Eukaryota</taxon>
        <taxon>Metazoa</taxon>
        <taxon>Ecdysozoa</taxon>
        <taxon>Nematoda</taxon>
        <taxon>Chromadorea</taxon>
        <taxon>Rhabditida</taxon>
        <taxon>Spirurina</taxon>
        <taxon>Spiruromorpha</taxon>
        <taxon>Spiruroidea</taxon>
        <taxon>Gongylonematidae</taxon>
        <taxon>Gongylonema</taxon>
    </lineage>
</organism>
<proteinExistence type="predicted"/>
<keyword evidence="2" id="KW-1185">Reference proteome</keyword>
<reference evidence="3" key="1">
    <citation type="submission" date="2016-06" db="UniProtKB">
        <authorList>
            <consortium name="WormBaseParasite"/>
        </authorList>
    </citation>
    <scope>IDENTIFICATION</scope>
</reference>
<sequence length="128" mass="14491">MRSYLFTIIVEQVHTFTRLVLLPALEGAERHLKIDRAPAFQQKNGVNSEPLLVDDCCAECLRPKSAPFCRTNSECGKRTPIAAEGSFDEPLSEIVYCTGCPDEVLHCLSDLRLFYLHLYELFFCTSIC</sequence>
<protein>
    <submittedName>
        <fullName evidence="3">Pacifastin domain-containing protein</fullName>
    </submittedName>
</protein>
<dbReference type="WBParaSite" id="GPUH_0001324801-mRNA-1">
    <property type="protein sequence ID" value="GPUH_0001324801-mRNA-1"/>
    <property type="gene ID" value="GPUH_0001324801"/>
</dbReference>
<evidence type="ECO:0000313" key="2">
    <source>
        <dbReference type="Proteomes" id="UP000271098"/>
    </source>
</evidence>
<reference evidence="1 2" key="2">
    <citation type="submission" date="2018-11" db="EMBL/GenBank/DDBJ databases">
        <authorList>
            <consortium name="Pathogen Informatics"/>
        </authorList>
    </citation>
    <scope>NUCLEOTIDE SEQUENCE [LARGE SCALE GENOMIC DNA]</scope>
</reference>
<evidence type="ECO:0000313" key="1">
    <source>
        <dbReference type="EMBL" id="VDN21895.1"/>
    </source>
</evidence>
<name>A0A183DWZ2_9BILA</name>
<dbReference type="Proteomes" id="UP000271098">
    <property type="component" value="Unassembled WGS sequence"/>
</dbReference>